<evidence type="ECO:0000256" key="2">
    <source>
        <dbReference type="ARBA" id="ARBA00007613"/>
    </source>
</evidence>
<evidence type="ECO:0000256" key="3">
    <source>
        <dbReference type="ARBA" id="ARBA00022448"/>
    </source>
</evidence>
<evidence type="ECO:0000313" key="10">
    <source>
        <dbReference type="Proteomes" id="UP000501939"/>
    </source>
</evidence>
<dbReference type="InterPro" id="IPR010130">
    <property type="entry name" value="T1SS_OMP_TolC"/>
</dbReference>
<dbReference type="InterPro" id="IPR051906">
    <property type="entry name" value="TolC-like"/>
</dbReference>
<keyword evidence="3" id="KW-0813">Transport</keyword>
<evidence type="ECO:0000256" key="5">
    <source>
        <dbReference type="ARBA" id="ARBA00022692"/>
    </source>
</evidence>
<dbReference type="Pfam" id="PF02321">
    <property type="entry name" value="OEP"/>
    <property type="match status" value="2"/>
</dbReference>
<keyword evidence="8" id="KW-0732">Signal</keyword>
<dbReference type="PANTHER" id="PTHR30026:SF20">
    <property type="entry name" value="OUTER MEMBRANE PROTEIN TOLC"/>
    <property type="match status" value="1"/>
</dbReference>
<dbReference type="PANTHER" id="PTHR30026">
    <property type="entry name" value="OUTER MEMBRANE PROTEIN TOLC"/>
    <property type="match status" value="1"/>
</dbReference>
<proteinExistence type="inferred from homology"/>
<evidence type="ECO:0000256" key="6">
    <source>
        <dbReference type="ARBA" id="ARBA00023136"/>
    </source>
</evidence>
<evidence type="ECO:0000313" key="9">
    <source>
        <dbReference type="EMBL" id="QIO10465.1"/>
    </source>
</evidence>
<dbReference type="GO" id="GO:1990281">
    <property type="term" value="C:efflux pump complex"/>
    <property type="evidence" value="ECO:0007669"/>
    <property type="project" value="TreeGrafter"/>
</dbReference>
<keyword evidence="6" id="KW-0472">Membrane</keyword>
<feature type="signal peptide" evidence="8">
    <location>
        <begin position="1"/>
        <end position="19"/>
    </location>
</feature>
<organism evidence="9 10">
    <name type="scientific">Acinetobacter lanii</name>
    <dbReference type="NCBI Taxonomy" id="2715163"/>
    <lineage>
        <taxon>Bacteria</taxon>
        <taxon>Pseudomonadati</taxon>
        <taxon>Pseudomonadota</taxon>
        <taxon>Gammaproteobacteria</taxon>
        <taxon>Moraxellales</taxon>
        <taxon>Moraxellaceae</taxon>
        <taxon>Acinetobacter</taxon>
    </lineage>
</organism>
<comment type="similarity">
    <text evidence="2">Belongs to the outer membrane factor (OMF) (TC 1.B.17) family.</text>
</comment>
<dbReference type="GO" id="GO:0009279">
    <property type="term" value="C:cell outer membrane"/>
    <property type="evidence" value="ECO:0007669"/>
    <property type="project" value="UniProtKB-SubCell"/>
</dbReference>
<feature type="chain" id="PRO_5026208967" evidence="8">
    <location>
        <begin position="20"/>
        <end position="446"/>
    </location>
</feature>
<evidence type="ECO:0000256" key="4">
    <source>
        <dbReference type="ARBA" id="ARBA00022452"/>
    </source>
</evidence>
<comment type="subcellular location">
    <subcellularLocation>
        <location evidence="1">Cell outer membrane</location>
    </subcellularLocation>
</comment>
<keyword evidence="7" id="KW-0998">Cell outer membrane</keyword>
<protein>
    <submittedName>
        <fullName evidence="9">TolC family outer membrane protein</fullName>
    </submittedName>
</protein>
<evidence type="ECO:0000256" key="1">
    <source>
        <dbReference type="ARBA" id="ARBA00004442"/>
    </source>
</evidence>
<keyword evidence="4" id="KW-1134">Transmembrane beta strand</keyword>
<dbReference type="Gene3D" id="1.20.1600.10">
    <property type="entry name" value="Outer membrane efflux proteins (OEP)"/>
    <property type="match status" value="1"/>
</dbReference>
<dbReference type="Proteomes" id="UP000501939">
    <property type="component" value="Chromosome"/>
</dbReference>
<dbReference type="NCBIfam" id="TIGR01844">
    <property type="entry name" value="type_I_sec_TolC"/>
    <property type="match status" value="1"/>
</dbReference>
<sequence length="446" mass="49985">MKITFIASSLLLLSPYCLALDLVEAYQRAKTTDPNWQANVYQYQADQLNLGIAKGNLLPTVTVSGNITRKHQDLNQSDMGSGNIFNSSDLMSSTSTTKQATITARQPLFRMDAWQGYKQVKTSVQLSEVTLKLQQQQHLLNVAESYFNVLRQQALTLTNAQEEKALLEQLNMMNAKLREGLVAKSDVSEANAQYQNARANRIATGTQLILAQEQLAQLIGPYQEKLAVLRDDFQYQKPIPSSLEEWTNLARSQNLDVLQARLQQQYANDQKRVEQAAIYPQIDAVASYGYNTQSPKTIISNDGQFDQVGVELNWNVFNGGRTKRNIDKASLNVKKSDSQFDAALRKANTDVKKSYLQVETDQATLQARKAAMESSALVSKASQAQYSEGLKNMVDVLLAQRNAFSTKQEFVNAQYDYVLNVLRLKASVGQLNEAELAQMNAWLIYK</sequence>
<dbReference type="KEGG" id="alj:G8D99_14310"/>
<keyword evidence="5" id="KW-0812">Transmembrane</keyword>
<name>A0A6G8S8E2_9GAMM</name>
<dbReference type="GO" id="GO:0015562">
    <property type="term" value="F:efflux transmembrane transporter activity"/>
    <property type="evidence" value="ECO:0007669"/>
    <property type="project" value="InterPro"/>
</dbReference>
<evidence type="ECO:0000256" key="8">
    <source>
        <dbReference type="SAM" id="SignalP"/>
    </source>
</evidence>
<evidence type="ECO:0000256" key="7">
    <source>
        <dbReference type="ARBA" id="ARBA00023237"/>
    </source>
</evidence>
<gene>
    <name evidence="9" type="ORF">G8D99_14310</name>
</gene>
<dbReference type="GO" id="GO:0015288">
    <property type="term" value="F:porin activity"/>
    <property type="evidence" value="ECO:0007669"/>
    <property type="project" value="TreeGrafter"/>
</dbReference>
<dbReference type="EMBL" id="CP049916">
    <property type="protein sequence ID" value="QIO10465.1"/>
    <property type="molecule type" value="Genomic_DNA"/>
</dbReference>
<reference evidence="9 10" key="1">
    <citation type="submission" date="2020-03" db="EMBL/GenBank/DDBJ databases">
        <authorList>
            <person name="Zhu W."/>
        </authorList>
    </citation>
    <scope>NUCLEOTIDE SEQUENCE [LARGE SCALE GENOMIC DNA]</scope>
    <source>
        <strain evidence="9 10">185</strain>
    </source>
</reference>
<dbReference type="InterPro" id="IPR003423">
    <property type="entry name" value="OMP_efflux"/>
</dbReference>
<keyword evidence="10" id="KW-1185">Reference proteome</keyword>
<dbReference type="AlphaFoldDB" id="A0A6G8S8E2"/>
<dbReference type="SUPFAM" id="SSF56954">
    <property type="entry name" value="Outer membrane efflux proteins (OEP)"/>
    <property type="match status" value="1"/>
</dbReference>
<accession>A0A6G8S8E2</accession>